<dbReference type="AlphaFoldDB" id="A0A1I1KCG4"/>
<organism evidence="1 2">
    <name type="scientific">Natronobacterium haloterrestre</name>
    <name type="common">Halobiforma haloterrestris</name>
    <dbReference type="NCBI Taxonomy" id="148448"/>
    <lineage>
        <taxon>Archaea</taxon>
        <taxon>Methanobacteriati</taxon>
        <taxon>Methanobacteriota</taxon>
        <taxon>Stenosarchaea group</taxon>
        <taxon>Halobacteria</taxon>
        <taxon>Halobacteriales</taxon>
        <taxon>Natrialbaceae</taxon>
        <taxon>Natronobacterium</taxon>
    </lineage>
</organism>
<dbReference type="Proteomes" id="UP000199161">
    <property type="component" value="Unassembled WGS sequence"/>
</dbReference>
<dbReference type="EMBL" id="FOKW01000011">
    <property type="protein sequence ID" value="SFC57972.1"/>
    <property type="molecule type" value="Genomic_DNA"/>
</dbReference>
<name>A0A1I1KCG4_NATHA</name>
<proteinExistence type="predicted"/>
<evidence type="ECO:0000313" key="1">
    <source>
        <dbReference type="EMBL" id="SFC57972.1"/>
    </source>
</evidence>
<gene>
    <name evidence="1" type="ORF">SAMN05444422_11110</name>
</gene>
<reference evidence="2" key="1">
    <citation type="submission" date="2016-10" db="EMBL/GenBank/DDBJ databases">
        <authorList>
            <person name="Varghese N."/>
            <person name="Submissions S."/>
        </authorList>
    </citation>
    <scope>NUCLEOTIDE SEQUENCE [LARGE SCALE GENOMIC DNA]</scope>
    <source>
        <strain evidence="2">DSM 13078</strain>
    </source>
</reference>
<evidence type="ECO:0000313" key="2">
    <source>
        <dbReference type="Proteomes" id="UP000199161"/>
    </source>
</evidence>
<keyword evidence="2" id="KW-1185">Reference proteome</keyword>
<accession>A0A1I1KCG4</accession>
<protein>
    <submittedName>
        <fullName evidence="1">Uncharacterized protein</fullName>
    </submittedName>
</protein>
<sequence length="65" mass="7331">MNVEREIIIRNIANVDDLGVSLVTRILNDGQIIIAANPTVIKRDEVIEFALLQSVNYVENVRILI</sequence>